<dbReference type="AlphaFoldDB" id="A0AAD6UJG6"/>
<feature type="region of interest" description="Disordered" evidence="1">
    <location>
        <begin position="391"/>
        <end position="410"/>
    </location>
</feature>
<feature type="region of interest" description="Disordered" evidence="1">
    <location>
        <begin position="1"/>
        <end position="32"/>
    </location>
</feature>
<evidence type="ECO:0000313" key="3">
    <source>
        <dbReference type="Proteomes" id="UP001222325"/>
    </source>
</evidence>
<dbReference type="Proteomes" id="UP001222325">
    <property type="component" value="Unassembled WGS sequence"/>
</dbReference>
<organism evidence="2 3">
    <name type="scientific">Mycena belliarum</name>
    <dbReference type="NCBI Taxonomy" id="1033014"/>
    <lineage>
        <taxon>Eukaryota</taxon>
        <taxon>Fungi</taxon>
        <taxon>Dikarya</taxon>
        <taxon>Basidiomycota</taxon>
        <taxon>Agaricomycotina</taxon>
        <taxon>Agaricomycetes</taxon>
        <taxon>Agaricomycetidae</taxon>
        <taxon>Agaricales</taxon>
        <taxon>Marasmiineae</taxon>
        <taxon>Mycenaceae</taxon>
        <taxon>Mycena</taxon>
    </lineage>
</organism>
<name>A0AAD6UJG6_9AGAR</name>
<evidence type="ECO:0000256" key="1">
    <source>
        <dbReference type="SAM" id="MobiDB-lite"/>
    </source>
</evidence>
<feature type="compositionally biased region" description="Basic and acidic residues" evidence="1">
    <location>
        <begin position="399"/>
        <end position="410"/>
    </location>
</feature>
<protein>
    <submittedName>
        <fullName evidence="2">Uncharacterized protein</fullName>
    </submittedName>
</protein>
<dbReference type="EMBL" id="JARJCN010000001">
    <property type="protein sequence ID" value="KAJ7104344.1"/>
    <property type="molecule type" value="Genomic_DNA"/>
</dbReference>
<accession>A0AAD6UJG6</accession>
<comment type="caution">
    <text evidence="2">The sequence shown here is derived from an EMBL/GenBank/DDBJ whole genome shotgun (WGS) entry which is preliminary data.</text>
</comment>
<gene>
    <name evidence="2" type="ORF">B0H15DRAFT_1016704</name>
</gene>
<reference evidence="2" key="1">
    <citation type="submission" date="2023-03" db="EMBL/GenBank/DDBJ databases">
        <title>Massive genome expansion in bonnet fungi (Mycena s.s.) driven by repeated elements and novel gene families across ecological guilds.</title>
        <authorList>
            <consortium name="Lawrence Berkeley National Laboratory"/>
            <person name="Harder C.B."/>
            <person name="Miyauchi S."/>
            <person name="Viragh M."/>
            <person name="Kuo A."/>
            <person name="Thoen E."/>
            <person name="Andreopoulos B."/>
            <person name="Lu D."/>
            <person name="Skrede I."/>
            <person name="Drula E."/>
            <person name="Henrissat B."/>
            <person name="Morin E."/>
            <person name="Kohler A."/>
            <person name="Barry K."/>
            <person name="LaButti K."/>
            <person name="Morin E."/>
            <person name="Salamov A."/>
            <person name="Lipzen A."/>
            <person name="Mereny Z."/>
            <person name="Hegedus B."/>
            <person name="Baldrian P."/>
            <person name="Stursova M."/>
            <person name="Weitz H."/>
            <person name="Taylor A."/>
            <person name="Grigoriev I.V."/>
            <person name="Nagy L.G."/>
            <person name="Martin F."/>
            <person name="Kauserud H."/>
        </authorList>
    </citation>
    <scope>NUCLEOTIDE SEQUENCE</scope>
    <source>
        <strain evidence="2">CBHHK173m</strain>
    </source>
</reference>
<sequence>MHPQGTPHSPRNGSRLAQSDSPPPYSPTYSRVSSFRSPQFEVILYSPAVKSSSTAWTPSRTTPVYADHDVVGGKIILDSSCRSGRIILTISGAVVSNVTPEDMDKLPHLERAGKRRHIFFLQSEVIDVTASDSSSSRSGFRQVFKRRQTTYSPEDSSRAFPISFQLGRSAQPGDSLPPSYSSDSTRAPPFEIGYQVTATWEPLKLTEKSSFLSIPIAIRPDPDFQLVDGLSETRISWLEVPLKSLRPIPFRCAITLPSSLTFSRNSPVPFFVVFTTVPRSKTLAREIATDATISITISRRVTVVDDTAIVSQTAKGLVSNVSSVARSPRLKPSVLRRITSKTSLWSAQSSTVSHTSDVLYRPPPRVSSRCSFSDTQVVYSGMWIGFPKRPRHQLSGGDKPGHPSLEDHHALPDGLHKGNIALNRNMLASVDWGGISLKYFLEVTVVFGQEELSTKLVLRIT</sequence>
<evidence type="ECO:0000313" key="2">
    <source>
        <dbReference type="EMBL" id="KAJ7104344.1"/>
    </source>
</evidence>
<keyword evidence="3" id="KW-1185">Reference proteome</keyword>
<feature type="compositionally biased region" description="Polar residues" evidence="1">
    <location>
        <begin position="1"/>
        <end position="18"/>
    </location>
</feature>
<proteinExistence type="predicted"/>